<dbReference type="PANTHER" id="PTHR12243">
    <property type="entry name" value="MADF DOMAIN TRANSCRIPTION FACTOR"/>
    <property type="match status" value="1"/>
</dbReference>
<protein>
    <recommendedName>
        <fullName evidence="1">Myb-like domain-containing protein</fullName>
    </recommendedName>
</protein>
<dbReference type="GO" id="GO:0006357">
    <property type="term" value="P:regulation of transcription by RNA polymerase II"/>
    <property type="evidence" value="ECO:0007669"/>
    <property type="project" value="TreeGrafter"/>
</dbReference>
<evidence type="ECO:0000259" key="1">
    <source>
        <dbReference type="SMART" id="SM00717"/>
    </source>
</evidence>
<reference evidence="2 3" key="1">
    <citation type="submission" date="2017-07" db="EMBL/GenBank/DDBJ databases">
        <authorList>
            <person name="Talla V."/>
            <person name="Backstrom N."/>
        </authorList>
    </citation>
    <scope>NUCLEOTIDE SEQUENCE [LARGE SCALE GENOMIC DNA]</scope>
</reference>
<feature type="non-terminal residue" evidence="2">
    <location>
        <position position="1078"/>
    </location>
</feature>
<keyword evidence="3" id="KW-1185">Reference proteome</keyword>
<dbReference type="InterPro" id="IPR001005">
    <property type="entry name" value="SANT/Myb"/>
</dbReference>
<evidence type="ECO:0000313" key="2">
    <source>
        <dbReference type="EMBL" id="VVC88912.1"/>
    </source>
</evidence>
<feature type="domain" description="Myb-like" evidence="1">
    <location>
        <begin position="802"/>
        <end position="861"/>
    </location>
</feature>
<dbReference type="PANTHER" id="PTHR12243:SF67">
    <property type="entry name" value="COREPRESSOR OF PANGOLIN, ISOFORM A-RELATED"/>
    <property type="match status" value="1"/>
</dbReference>
<dbReference type="AlphaFoldDB" id="A0A5E4PV62"/>
<dbReference type="SMART" id="SM00717">
    <property type="entry name" value="SANT"/>
    <property type="match status" value="2"/>
</dbReference>
<accession>A0A5E4PV62</accession>
<sequence length="1078" mass="128070">MDNIDPIVMKSEIQPNGDILLFYVEDNQDDTGISVLDENQQEDIQMLSEAKYVIEDSGESESADELDLAQASDQYAAEQWLDEEIRRLIVFYLDNKETFQSGTTKKKHLWAVACKTMLLGRQPLSCEYKLRKLREQYFESCGERQKGNILQWPFYNLCHQAFNNENQVDIYFNDTSAQRATNNIANEIGEIQSFKIEETHTINAGPLQSSDNANVEKMLQTYIEWRNVYKNNKGIWEKIAMEMGAKDVEYWQKRFLNYKQYYACMLLKRDQKGPDSITWPYMKYFDEIFANDVEFENKYTLKDTQVIENEQWHDTEKTFLIKYFFDCFHEFQDPTIPDDFLWHEVGRLLNKEPNVCKDTFEDLKKDHYRKLLQDTYVLGNRVPIEIIFDCIISKETEIELEKPWQELNDELHIDKLDVLVQFISEHLIMFKDSVGYYVCWALAAKKINCGIPVCRKQWQNLTALYKNILIDKKENPDLEIDWRYIDAFEKIFDHGNDVNLLNGYDRLKKKKDEFSGKVGVKKITIKDESDAKTDGTDDEVSFDEGGFTLRTKRRHGEEKATKILDYYLKNKDKFNSPLYKKLNLWEGLANKIGVTPTECAHRFRNLKQVYIAYVQREMSKPEMPITWPYYAQCKKVFGYRVIKAKYKNKDLSYCQDWTAREIKKLLIFYGENCDSIDNNIDEISLWDSIAEELGQTPSSCSRKFFELRKSYKKLKTMKANNPETKISWKYFSMMDEIYLKKENRANMMIDGDLECNSLDIMDDDEYQCIIVIPEGEDISKARIIYQHKNDTQQIDEHGLKTNSDIWNKELKKQLLSQYLNYIMACGNEKNDTKEMWARISNNMRGKSPDSCRKMYLLLKKRHKNLSHEAKNVKPYVDIFKKILLQEPNFKKKYQENKVFTDVELNDEKVETALRYYLENIEEFVNTKYGKKILWNELARLTSEPIKKVFRKINYLKQSYKSINTPFKELLDEITEKENDLKNSIIAIENSSQDDKSYIWTDLDTERLLTWYLAHLDKFKNPKHVRSFLWMEVSDILKKSPLDCSKKMSEIRSQYRIMVKETPEKLQEWKFYNLCQRIY</sequence>
<organism evidence="2 3">
    <name type="scientific">Leptidea sinapis</name>
    <dbReference type="NCBI Taxonomy" id="189913"/>
    <lineage>
        <taxon>Eukaryota</taxon>
        <taxon>Metazoa</taxon>
        <taxon>Ecdysozoa</taxon>
        <taxon>Arthropoda</taxon>
        <taxon>Hexapoda</taxon>
        <taxon>Insecta</taxon>
        <taxon>Pterygota</taxon>
        <taxon>Neoptera</taxon>
        <taxon>Endopterygota</taxon>
        <taxon>Lepidoptera</taxon>
        <taxon>Glossata</taxon>
        <taxon>Ditrysia</taxon>
        <taxon>Papilionoidea</taxon>
        <taxon>Pieridae</taxon>
        <taxon>Dismorphiinae</taxon>
        <taxon>Leptidea</taxon>
    </lineage>
</organism>
<gene>
    <name evidence="2" type="ORF">LSINAPIS_LOCUS2168</name>
</gene>
<dbReference type="EMBL" id="FZQP02000426">
    <property type="protein sequence ID" value="VVC88912.1"/>
    <property type="molecule type" value="Genomic_DNA"/>
</dbReference>
<dbReference type="Proteomes" id="UP000324832">
    <property type="component" value="Unassembled WGS sequence"/>
</dbReference>
<proteinExistence type="predicted"/>
<dbReference type="InterPro" id="IPR044822">
    <property type="entry name" value="Myb_DNA-bind_4"/>
</dbReference>
<feature type="domain" description="Myb-like" evidence="1">
    <location>
        <begin position="653"/>
        <end position="710"/>
    </location>
</feature>
<evidence type="ECO:0000313" key="3">
    <source>
        <dbReference type="Proteomes" id="UP000324832"/>
    </source>
</evidence>
<dbReference type="Pfam" id="PF13837">
    <property type="entry name" value="Myb_DNA-bind_4"/>
    <property type="match status" value="1"/>
</dbReference>
<dbReference type="GO" id="GO:0005634">
    <property type="term" value="C:nucleus"/>
    <property type="evidence" value="ECO:0007669"/>
    <property type="project" value="TreeGrafter"/>
</dbReference>
<name>A0A5E4PV62_9NEOP</name>
<dbReference type="InterPro" id="IPR039353">
    <property type="entry name" value="TF_Adf1"/>
</dbReference>
<dbReference type="GO" id="GO:0005667">
    <property type="term" value="C:transcription regulator complex"/>
    <property type="evidence" value="ECO:0007669"/>
    <property type="project" value="TreeGrafter"/>
</dbReference>